<evidence type="ECO:0000256" key="3">
    <source>
        <dbReference type="ARBA" id="ARBA00006576"/>
    </source>
</evidence>
<dbReference type="EC" id="3.5.4.5" evidence="4 14"/>
<feature type="binding site" evidence="13">
    <location>
        <position position="51"/>
    </location>
    <ligand>
        <name>Zn(2+)</name>
        <dbReference type="ChEBI" id="CHEBI:29105"/>
        <note>catalytic</note>
    </ligand>
</feature>
<sequence length="132" mass="14622">MEKSLLEARKAIKQSYSPYSKFAVGAAILMKDGKYIHGANIENASFGLTNCAERSALYSAYSMGYRKEDIVSITIIADDKIPVSPCGACRQVMHELLPNDAKIILTNLKGDIKETTKDELLPYAFVLENENE</sequence>
<feature type="domain" description="CMP/dCMP-type deaminase" evidence="15">
    <location>
        <begin position="1"/>
        <end position="128"/>
    </location>
</feature>
<dbReference type="SUPFAM" id="SSF53927">
    <property type="entry name" value="Cytidine deaminase-like"/>
    <property type="match status" value="1"/>
</dbReference>
<dbReference type="AlphaFoldDB" id="A0A449BEX2"/>
<evidence type="ECO:0000256" key="4">
    <source>
        <dbReference type="ARBA" id="ARBA00012783"/>
    </source>
</evidence>
<keyword evidence="17" id="KW-1185">Reference proteome</keyword>
<protein>
    <recommendedName>
        <fullName evidence="5 14">Cytidine deaminase</fullName>
        <ecNumber evidence="4 14">3.5.4.5</ecNumber>
    </recommendedName>
    <alternativeName>
        <fullName evidence="9 14">Cytidine aminohydrolase</fullName>
    </alternativeName>
</protein>
<evidence type="ECO:0000256" key="12">
    <source>
        <dbReference type="PIRSR" id="PIRSR606262-1"/>
    </source>
</evidence>
<proteinExistence type="inferred from homology"/>
<evidence type="ECO:0000256" key="5">
    <source>
        <dbReference type="ARBA" id="ARBA00018266"/>
    </source>
</evidence>
<feature type="binding site" evidence="13">
    <location>
        <position position="89"/>
    </location>
    <ligand>
        <name>Zn(2+)</name>
        <dbReference type="ChEBI" id="CHEBI:29105"/>
        <note>catalytic</note>
    </ligand>
</feature>
<dbReference type="Gene3D" id="3.40.140.10">
    <property type="entry name" value="Cytidine Deaminase, domain 2"/>
    <property type="match status" value="1"/>
</dbReference>
<evidence type="ECO:0000256" key="6">
    <source>
        <dbReference type="ARBA" id="ARBA00022723"/>
    </source>
</evidence>
<dbReference type="Proteomes" id="UP000289841">
    <property type="component" value="Chromosome"/>
</dbReference>
<dbReference type="Pfam" id="PF00383">
    <property type="entry name" value="dCMP_cyt_deam_1"/>
    <property type="match status" value="1"/>
</dbReference>
<comment type="function">
    <text evidence="2 14">This enzyme scavenges exogenous and endogenous cytidine and 2'-deoxycytidine for UMP synthesis.</text>
</comment>
<evidence type="ECO:0000313" key="16">
    <source>
        <dbReference type="EMBL" id="VEU81004.1"/>
    </source>
</evidence>
<dbReference type="PROSITE" id="PS51747">
    <property type="entry name" value="CYT_DCMP_DEAMINASES_2"/>
    <property type="match status" value="1"/>
</dbReference>
<comment type="catalytic activity">
    <reaction evidence="10 14">
        <text>2'-deoxycytidine + H2O + H(+) = 2'-deoxyuridine + NH4(+)</text>
        <dbReference type="Rhea" id="RHEA:13433"/>
        <dbReference type="ChEBI" id="CHEBI:15377"/>
        <dbReference type="ChEBI" id="CHEBI:15378"/>
        <dbReference type="ChEBI" id="CHEBI:15698"/>
        <dbReference type="ChEBI" id="CHEBI:16450"/>
        <dbReference type="ChEBI" id="CHEBI:28938"/>
        <dbReference type="EC" id="3.5.4.5"/>
    </reaction>
</comment>
<dbReference type="EMBL" id="LR215048">
    <property type="protein sequence ID" value="VEU81004.1"/>
    <property type="molecule type" value="Genomic_DNA"/>
</dbReference>
<evidence type="ECO:0000313" key="17">
    <source>
        <dbReference type="Proteomes" id="UP000289841"/>
    </source>
</evidence>
<dbReference type="OrthoDB" id="9795347at2"/>
<dbReference type="GO" id="GO:0055086">
    <property type="term" value="P:nucleobase-containing small molecule metabolic process"/>
    <property type="evidence" value="ECO:0007669"/>
    <property type="project" value="UniProtKB-ARBA"/>
</dbReference>
<name>A0A449BEX2_HAPAX</name>
<dbReference type="RefSeq" id="WP_026389924.1">
    <property type="nucleotide sequence ID" value="NZ_LR215048.1"/>
</dbReference>
<evidence type="ECO:0000256" key="11">
    <source>
        <dbReference type="ARBA" id="ARBA00049558"/>
    </source>
</evidence>
<dbReference type="InterPro" id="IPR016193">
    <property type="entry name" value="Cytidine_deaminase-like"/>
</dbReference>
<dbReference type="InterPro" id="IPR016192">
    <property type="entry name" value="APOBEC/CMP_deaminase_Zn-bd"/>
</dbReference>
<evidence type="ECO:0000256" key="13">
    <source>
        <dbReference type="PIRSR" id="PIRSR606262-3"/>
    </source>
</evidence>
<evidence type="ECO:0000259" key="15">
    <source>
        <dbReference type="PROSITE" id="PS51747"/>
    </source>
</evidence>
<dbReference type="PANTHER" id="PTHR11644">
    <property type="entry name" value="CYTIDINE DEAMINASE"/>
    <property type="match status" value="1"/>
</dbReference>
<dbReference type="KEGG" id="aaxa:NCTC10138_01394"/>
<dbReference type="GO" id="GO:0008270">
    <property type="term" value="F:zinc ion binding"/>
    <property type="evidence" value="ECO:0007669"/>
    <property type="project" value="UniProtKB-UniRule"/>
</dbReference>
<evidence type="ECO:0000256" key="10">
    <source>
        <dbReference type="ARBA" id="ARBA00049252"/>
    </source>
</evidence>
<reference evidence="16 17" key="1">
    <citation type="submission" date="2019-01" db="EMBL/GenBank/DDBJ databases">
        <authorList>
            <consortium name="Pathogen Informatics"/>
        </authorList>
    </citation>
    <scope>NUCLEOTIDE SEQUENCE [LARGE SCALE GENOMIC DNA]</scope>
    <source>
        <strain evidence="16 17">NCTC10138</strain>
    </source>
</reference>
<dbReference type="GO" id="GO:0004126">
    <property type="term" value="F:cytidine deaminase activity"/>
    <property type="evidence" value="ECO:0007669"/>
    <property type="project" value="UniProtKB-UniRule"/>
</dbReference>
<organism evidence="16 17">
    <name type="scientific">Haploplasma axanthum</name>
    <name type="common">Acholeplasma axanthum</name>
    <dbReference type="NCBI Taxonomy" id="29552"/>
    <lineage>
        <taxon>Bacteria</taxon>
        <taxon>Bacillati</taxon>
        <taxon>Mycoplasmatota</taxon>
        <taxon>Mollicutes</taxon>
        <taxon>Acholeplasmatales</taxon>
        <taxon>Acholeplasmataceae</taxon>
        <taxon>Haploplasma</taxon>
    </lineage>
</organism>
<dbReference type="InterPro" id="IPR002125">
    <property type="entry name" value="CMP_dCMP_dom"/>
</dbReference>
<evidence type="ECO:0000256" key="9">
    <source>
        <dbReference type="ARBA" id="ARBA00032005"/>
    </source>
</evidence>
<comment type="similarity">
    <text evidence="3 14">Belongs to the cytidine and deoxycytidylate deaminase family.</text>
</comment>
<dbReference type="InterPro" id="IPR050202">
    <property type="entry name" value="Cyt/Deoxycyt_deaminase"/>
</dbReference>
<feature type="active site" description="Proton donor" evidence="12">
    <location>
        <position position="53"/>
    </location>
</feature>
<feature type="binding site" evidence="13">
    <location>
        <position position="86"/>
    </location>
    <ligand>
        <name>Zn(2+)</name>
        <dbReference type="ChEBI" id="CHEBI:29105"/>
        <note>catalytic</note>
    </ligand>
</feature>
<dbReference type="GO" id="GO:0042802">
    <property type="term" value="F:identical protein binding"/>
    <property type="evidence" value="ECO:0007669"/>
    <property type="project" value="UniProtKB-ARBA"/>
</dbReference>
<evidence type="ECO:0000256" key="2">
    <source>
        <dbReference type="ARBA" id="ARBA00003949"/>
    </source>
</evidence>
<gene>
    <name evidence="16" type="primary">cdd</name>
    <name evidence="16" type="ORF">NCTC10138_01394</name>
</gene>
<dbReference type="CDD" id="cd01283">
    <property type="entry name" value="cytidine_deaminase"/>
    <property type="match status" value="1"/>
</dbReference>
<comment type="cofactor">
    <cofactor evidence="1 13 14">
        <name>Zn(2+)</name>
        <dbReference type="ChEBI" id="CHEBI:29105"/>
    </cofactor>
</comment>
<comment type="catalytic activity">
    <reaction evidence="11 14">
        <text>cytidine + H2O + H(+) = uridine + NH4(+)</text>
        <dbReference type="Rhea" id="RHEA:16069"/>
        <dbReference type="ChEBI" id="CHEBI:15377"/>
        <dbReference type="ChEBI" id="CHEBI:15378"/>
        <dbReference type="ChEBI" id="CHEBI:16704"/>
        <dbReference type="ChEBI" id="CHEBI:17562"/>
        <dbReference type="ChEBI" id="CHEBI:28938"/>
        <dbReference type="EC" id="3.5.4.5"/>
    </reaction>
</comment>
<evidence type="ECO:0000256" key="14">
    <source>
        <dbReference type="RuleBase" id="RU364006"/>
    </source>
</evidence>
<dbReference type="GO" id="GO:0005829">
    <property type="term" value="C:cytosol"/>
    <property type="evidence" value="ECO:0007669"/>
    <property type="project" value="TreeGrafter"/>
</dbReference>
<evidence type="ECO:0000256" key="8">
    <source>
        <dbReference type="ARBA" id="ARBA00022833"/>
    </source>
</evidence>
<keyword evidence="7 14" id="KW-0378">Hydrolase</keyword>
<dbReference type="PANTHER" id="PTHR11644:SF2">
    <property type="entry name" value="CYTIDINE DEAMINASE"/>
    <property type="match status" value="1"/>
</dbReference>
<accession>A0A449BEX2</accession>
<evidence type="ECO:0000256" key="7">
    <source>
        <dbReference type="ARBA" id="ARBA00022801"/>
    </source>
</evidence>
<evidence type="ECO:0000256" key="1">
    <source>
        <dbReference type="ARBA" id="ARBA00001947"/>
    </source>
</evidence>
<dbReference type="STRING" id="1278311.GCA_000428705_00086"/>
<dbReference type="NCBIfam" id="TIGR01354">
    <property type="entry name" value="cyt_deam_tetra"/>
    <property type="match status" value="1"/>
</dbReference>
<dbReference type="InterPro" id="IPR006262">
    <property type="entry name" value="Cyt_deam_tetra"/>
</dbReference>
<dbReference type="FunFam" id="3.40.140.10:FF:000008">
    <property type="entry name" value="Cytidine deaminase"/>
    <property type="match status" value="1"/>
</dbReference>
<keyword evidence="8 13" id="KW-0862">Zinc</keyword>
<dbReference type="NCBIfam" id="NF004064">
    <property type="entry name" value="PRK05578.1"/>
    <property type="match status" value="1"/>
</dbReference>
<keyword evidence="6 13" id="KW-0479">Metal-binding</keyword>
<dbReference type="GO" id="GO:0072527">
    <property type="term" value="P:pyrimidine-containing compound metabolic process"/>
    <property type="evidence" value="ECO:0007669"/>
    <property type="project" value="UniProtKB-ARBA"/>
</dbReference>
<dbReference type="PROSITE" id="PS00903">
    <property type="entry name" value="CYT_DCMP_DEAMINASES_1"/>
    <property type="match status" value="1"/>
</dbReference>